<protein>
    <submittedName>
        <fullName evidence="1">Uncharacterized protein</fullName>
    </submittedName>
</protein>
<keyword evidence="2" id="KW-1185">Reference proteome</keyword>
<comment type="caution">
    <text evidence="1">The sequence shown here is derived from an EMBL/GenBank/DDBJ whole genome shotgun (WGS) entry which is preliminary data.</text>
</comment>
<sequence length="126" mass="14616">MQTLHRYFEDEFERNGKNDNHFINVIDDRSNNNNTNNNINTNNNAHINAVTVCTLFDGEIKQWTPGEKRIDLNGKNITNFTLSNIIGSTVDPRPQDDVLQKNVTVVFRHEEGRIEPHCVFWDFTAK</sequence>
<name>A0ABN8SFK1_9CNID</name>
<organism evidence="1 2">
    <name type="scientific">Porites evermanni</name>
    <dbReference type="NCBI Taxonomy" id="104178"/>
    <lineage>
        <taxon>Eukaryota</taxon>
        <taxon>Metazoa</taxon>
        <taxon>Cnidaria</taxon>
        <taxon>Anthozoa</taxon>
        <taxon>Hexacorallia</taxon>
        <taxon>Scleractinia</taxon>
        <taxon>Fungiina</taxon>
        <taxon>Poritidae</taxon>
        <taxon>Porites</taxon>
    </lineage>
</organism>
<accession>A0ABN8SFK1</accession>
<dbReference type="InterPro" id="IPR046338">
    <property type="entry name" value="GAIN_dom_sf"/>
</dbReference>
<evidence type="ECO:0000313" key="1">
    <source>
        <dbReference type="EMBL" id="CAH3189651.1"/>
    </source>
</evidence>
<proteinExistence type="predicted"/>
<dbReference type="Proteomes" id="UP001159427">
    <property type="component" value="Unassembled WGS sequence"/>
</dbReference>
<reference evidence="1 2" key="1">
    <citation type="submission" date="2022-05" db="EMBL/GenBank/DDBJ databases">
        <authorList>
            <consortium name="Genoscope - CEA"/>
            <person name="William W."/>
        </authorList>
    </citation>
    <scope>NUCLEOTIDE SEQUENCE [LARGE SCALE GENOMIC DNA]</scope>
</reference>
<gene>
    <name evidence="1" type="ORF">PEVE_00019595</name>
</gene>
<dbReference type="Gene3D" id="2.60.220.50">
    <property type="match status" value="1"/>
</dbReference>
<dbReference type="EMBL" id="CALNXI010002643">
    <property type="protein sequence ID" value="CAH3189651.1"/>
    <property type="molecule type" value="Genomic_DNA"/>
</dbReference>
<evidence type="ECO:0000313" key="2">
    <source>
        <dbReference type="Proteomes" id="UP001159427"/>
    </source>
</evidence>